<evidence type="ECO:0000313" key="1">
    <source>
        <dbReference type="EMBL" id="GMN19256.1"/>
    </source>
</evidence>
<evidence type="ECO:0000313" key="2">
    <source>
        <dbReference type="Proteomes" id="UP001187192"/>
    </source>
</evidence>
<proteinExistence type="predicted"/>
<protein>
    <submittedName>
        <fullName evidence="1">Uncharacterized protein</fullName>
    </submittedName>
</protein>
<dbReference type="EMBL" id="BTGU01001232">
    <property type="protein sequence ID" value="GMN19256.1"/>
    <property type="molecule type" value="Genomic_DNA"/>
</dbReference>
<sequence>MRGSCFSISSCVGKDPGLGFRSLQSALRDRGSFEFGLDCMQLAIHISAWTWRVLILEILIAVSSKMPLPTAQIASVRPHSAHSRVLLSTLGTLGKVSVATLNSSIIPLQRVILLLTLSQEIPFSLIPSKLFGILGGTTGLASLVRFRTRSGLRLLYHGLLFFSGFENLSSCFFVPVNPVFSSYCPVDTI</sequence>
<keyword evidence="2" id="KW-1185">Reference proteome</keyword>
<organism evidence="1 2">
    <name type="scientific">Ficus carica</name>
    <name type="common">Common fig</name>
    <dbReference type="NCBI Taxonomy" id="3494"/>
    <lineage>
        <taxon>Eukaryota</taxon>
        <taxon>Viridiplantae</taxon>
        <taxon>Streptophyta</taxon>
        <taxon>Embryophyta</taxon>
        <taxon>Tracheophyta</taxon>
        <taxon>Spermatophyta</taxon>
        <taxon>Magnoliopsida</taxon>
        <taxon>eudicotyledons</taxon>
        <taxon>Gunneridae</taxon>
        <taxon>Pentapetalae</taxon>
        <taxon>rosids</taxon>
        <taxon>fabids</taxon>
        <taxon>Rosales</taxon>
        <taxon>Moraceae</taxon>
        <taxon>Ficeae</taxon>
        <taxon>Ficus</taxon>
    </lineage>
</organism>
<reference evidence="1" key="1">
    <citation type="submission" date="2023-07" db="EMBL/GenBank/DDBJ databases">
        <title>draft genome sequence of fig (Ficus carica).</title>
        <authorList>
            <person name="Takahashi T."/>
            <person name="Nishimura K."/>
        </authorList>
    </citation>
    <scope>NUCLEOTIDE SEQUENCE</scope>
</reference>
<dbReference type="Proteomes" id="UP001187192">
    <property type="component" value="Unassembled WGS sequence"/>
</dbReference>
<accession>A0AA88CJW9</accession>
<gene>
    <name evidence="1" type="ORF">TIFTF001_039760</name>
</gene>
<comment type="caution">
    <text evidence="1">The sequence shown here is derived from an EMBL/GenBank/DDBJ whole genome shotgun (WGS) entry which is preliminary data.</text>
</comment>
<name>A0AA88CJW9_FICCA</name>
<dbReference type="AlphaFoldDB" id="A0AA88CJW9"/>